<feature type="transmembrane region" description="Helical" evidence="5">
    <location>
        <begin position="34"/>
        <end position="56"/>
    </location>
</feature>
<evidence type="ECO:0000256" key="2">
    <source>
        <dbReference type="ARBA" id="ARBA00022692"/>
    </source>
</evidence>
<sequence>RLLAHKSLLLLLHMHSFWILLVCATTFFNNSSTLYAHLTMRFVVVVVVVVCSKLMFNFALNLKLAGFIFSQMAMAAERYRASASLGVYENSSSSSGHLLNAAHVSMALLVSFVHLGVTGFDSTPVPHCTLVRFTGDRLIFAMVFFLFLCELATIVTFVRLFVRNIRLKDNCEAGLTLTERYQLAENIRMLKILLPI</sequence>
<dbReference type="PANTHER" id="PTHR46561:SF11">
    <property type="entry name" value="SERPENTINE RECEPTOR CLASS ALPHA_BETA-14"/>
    <property type="match status" value="1"/>
</dbReference>
<evidence type="ECO:0000256" key="4">
    <source>
        <dbReference type="ARBA" id="ARBA00023136"/>
    </source>
</evidence>
<evidence type="ECO:0000313" key="6">
    <source>
        <dbReference type="EMBL" id="GMR38645.1"/>
    </source>
</evidence>
<name>A0AAN5CBU3_9BILA</name>
<dbReference type="Pfam" id="PF10292">
    <property type="entry name" value="7TM_GPCR_Srab"/>
    <property type="match status" value="1"/>
</dbReference>
<dbReference type="InterPro" id="IPR019408">
    <property type="entry name" value="7TM_GPCR_serpentine_rcpt_Srab"/>
</dbReference>
<keyword evidence="4 5" id="KW-0472">Membrane</keyword>
<evidence type="ECO:0008006" key="8">
    <source>
        <dbReference type="Google" id="ProtNLM"/>
    </source>
</evidence>
<evidence type="ECO:0000256" key="1">
    <source>
        <dbReference type="ARBA" id="ARBA00004141"/>
    </source>
</evidence>
<comment type="caution">
    <text evidence="6">The sequence shown here is derived from an EMBL/GenBank/DDBJ whole genome shotgun (WGS) entry which is preliminary data.</text>
</comment>
<keyword evidence="2 5" id="KW-0812">Transmembrane</keyword>
<evidence type="ECO:0000313" key="7">
    <source>
        <dbReference type="Proteomes" id="UP001328107"/>
    </source>
</evidence>
<dbReference type="EMBL" id="BTRK01000002">
    <property type="protein sequence ID" value="GMR38645.1"/>
    <property type="molecule type" value="Genomic_DNA"/>
</dbReference>
<feature type="transmembrane region" description="Helical" evidence="5">
    <location>
        <begin position="7"/>
        <end position="28"/>
    </location>
</feature>
<proteinExistence type="predicted"/>
<evidence type="ECO:0000256" key="5">
    <source>
        <dbReference type="SAM" id="Phobius"/>
    </source>
</evidence>
<dbReference type="Proteomes" id="UP001328107">
    <property type="component" value="Unassembled WGS sequence"/>
</dbReference>
<evidence type="ECO:0000256" key="3">
    <source>
        <dbReference type="ARBA" id="ARBA00022989"/>
    </source>
</evidence>
<dbReference type="InterPro" id="IPR053286">
    <property type="entry name" value="Nematode_rcpt-like_srab"/>
</dbReference>
<feature type="non-terminal residue" evidence="6">
    <location>
        <position position="196"/>
    </location>
</feature>
<dbReference type="GO" id="GO:0016020">
    <property type="term" value="C:membrane"/>
    <property type="evidence" value="ECO:0007669"/>
    <property type="project" value="UniProtKB-SubCell"/>
</dbReference>
<gene>
    <name evidence="6" type="ORF">PMAYCL1PPCAC_08840</name>
</gene>
<dbReference type="PANTHER" id="PTHR46561">
    <property type="entry name" value="SERPENTINE RECEPTOR, CLASS AB (CLASS A-LIKE)-RELATED"/>
    <property type="match status" value="1"/>
</dbReference>
<keyword evidence="7" id="KW-1185">Reference proteome</keyword>
<dbReference type="AlphaFoldDB" id="A0AAN5CBU3"/>
<feature type="transmembrane region" description="Helical" evidence="5">
    <location>
        <begin position="98"/>
        <end position="118"/>
    </location>
</feature>
<feature type="non-terminal residue" evidence="6">
    <location>
        <position position="1"/>
    </location>
</feature>
<reference evidence="7" key="1">
    <citation type="submission" date="2022-10" db="EMBL/GenBank/DDBJ databases">
        <title>Genome assembly of Pristionchus species.</title>
        <authorList>
            <person name="Yoshida K."/>
            <person name="Sommer R.J."/>
        </authorList>
    </citation>
    <scope>NUCLEOTIDE SEQUENCE [LARGE SCALE GENOMIC DNA]</scope>
    <source>
        <strain evidence="7">RS5460</strain>
    </source>
</reference>
<keyword evidence="3 5" id="KW-1133">Transmembrane helix</keyword>
<protein>
    <recommendedName>
        <fullName evidence="8">G protein-coupled receptor</fullName>
    </recommendedName>
</protein>
<comment type="subcellular location">
    <subcellularLocation>
        <location evidence="1">Membrane</location>
        <topology evidence="1">Multi-pass membrane protein</topology>
    </subcellularLocation>
</comment>
<feature type="transmembrane region" description="Helical" evidence="5">
    <location>
        <begin position="138"/>
        <end position="162"/>
    </location>
</feature>
<organism evidence="6 7">
    <name type="scientific">Pristionchus mayeri</name>
    <dbReference type="NCBI Taxonomy" id="1317129"/>
    <lineage>
        <taxon>Eukaryota</taxon>
        <taxon>Metazoa</taxon>
        <taxon>Ecdysozoa</taxon>
        <taxon>Nematoda</taxon>
        <taxon>Chromadorea</taxon>
        <taxon>Rhabditida</taxon>
        <taxon>Rhabditina</taxon>
        <taxon>Diplogasteromorpha</taxon>
        <taxon>Diplogasteroidea</taxon>
        <taxon>Neodiplogasteridae</taxon>
        <taxon>Pristionchus</taxon>
    </lineage>
</organism>
<accession>A0AAN5CBU3</accession>